<evidence type="ECO:0000313" key="5">
    <source>
        <dbReference type="Proteomes" id="UP000030754"/>
    </source>
</evidence>
<keyword evidence="2" id="KW-0812">Transmembrane</keyword>
<proteinExistence type="predicted"/>
<keyword evidence="5" id="KW-1185">Reference proteome</keyword>
<evidence type="ECO:0000313" key="4">
    <source>
        <dbReference type="EMBL" id="CDJ63577.1"/>
    </source>
</evidence>
<accession>U6MH83</accession>
<evidence type="ECO:0000256" key="1">
    <source>
        <dbReference type="SAM" id="MobiDB-lite"/>
    </source>
</evidence>
<dbReference type="AlphaFoldDB" id="U6MH83"/>
<dbReference type="EMBL" id="HG722831">
    <property type="protein sequence ID" value="CDJ63577.1"/>
    <property type="molecule type" value="Genomic_DNA"/>
</dbReference>
<organism evidence="4 5">
    <name type="scientific">Eimeria necatrix</name>
    <dbReference type="NCBI Taxonomy" id="51315"/>
    <lineage>
        <taxon>Eukaryota</taxon>
        <taxon>Sar</taxon>
        <taxon>Alveolata</taxon>
        <taxon>Apicomplexa</taxon>
        <taxon>Conoidasida</taxon>
        <taxon>Coccidia</taxon>
        <taxon>Eucoccidiorida</taxon>
        <taxon>Eimeriorina</taxon>
        <taxon>Eimeriidae</taxon>
        <taxon>Eimeria</taxon>
    </lineage>
</organism>
<dbReference type="VEuPathDB" id="ToxoDB:ENH_00046210"/>
<sequence>MATAGSPILRQHVGRRMPVIVWRLLLMLCILSVAGYYLSSFFRSTSQKIPQASGGARSIGSGAAHVGKSHEDKLISGDSSNLQDILKDPSHSKFPAIIISSLLSPKPMVWVLGEHPRVPFACLVVIVVDGDTLRCVPVTSDFDVYVHLESQQEQNLEPLSNALGTSTSKYVQRQKPPQLVLSPWPSRCSPLSACTLRIRLYAIDAPETWKGKPKPAAAADAKTTVSYGSAHLDVGGQPLGVAASAALAAMVLGRVVLLQPLRNDRYGRLLARVLVPSVTSETTDGFQAFSDYIQQLSLLVATHNEAEGAPSGEHKGNSFKSGRMSSNALPAEGHPKKWERHEVGLDGLKAQQDPPMALSAASEALQQIVGSPEVPLTALWKGSSLGGKESGQRVSLKTLEEAQPPLLHDASDAMLRRGLSSLYTGRGAAYAGRLQLLQLQQQAAISSSEGIWGLPPSLRQSPAEYKRANRRRN</sequence>
<dbReference type="Proteomes" id="UP000030754">
    <property type="component" value="Unassembled WGS sequence"/>
</dbReference>
<feature type="region of interest" description="Disordered" evidence="1">
    <location>
        <begin position="307"/>
        <end position="335"/>
    </location>
</feature>
<name>U6MH83_9EIME</name>
<feature type="transmembrane region" description="Helical" evidence="2">
    <location>
        <begin position="20"/>
        <end position="38"/>
    </location>
</feature>
<dbReference type="SUPFAM" id="SSF50199">
    <property type="entry name" value="Staphylococcal nuclease"/>
    <property type="match status" value="1"/>
</dbReference>
<reference evidence="4" key="2">
    <citation type="submission" date="2013-10" db="EMBL/GenBank/DDBJ databases">
        <authorList>
            <person name="Aslett M."/>
        </authorList>
    </citation>
    <scope>NUCLEOTIDE SEQUENCE [LARGE SCALE GENOMIC DNA]</scope>
    <source>
        <strain evidence="4">Houghton</strain>
    </source>
</reference>
<keyword evidence="2" id="KW-1133">Transmembrane helix</keyword>
<dbReference type="Pfam" id="PF00565">
    <property type="entry name" value="SNase"/>
    <property type="match status" value="1"/>
</dbReference>
<reference evidence="4" key="1">
    <citation type="submission" date="2013-10" db="EMBL/GenBank/DDBJ databases">
        <title>Genomic analysis of the causative agents of coccidiosis in chickens.</title>
        <authorList>
            <person name="Reid A.J."/>
            <person name="Blake D."/>
            <person name="Billington K."/>
            <person name="Browne H."/>
            <person name="Dunn M."/>
            <person name="Hung S."/>
            <person name="Kawahara F."/>
            <person name="Miranda-Saavedra D."/>
            <person name="Mourier T."/>
            <person name="Nagra H."/>
            <person name="Otto T.D."/>
            <person name="Rawlings N."/>
            <person name="Sanchez A."/>
            <person name="Sanders M."/>
            <person name="Subramaniam C."/>
            <person name="Tay Y."/>
            <person name="Dear P."/>
            <person name="Doerig C."/>
            <person name="Gruber A."/>
            <person name="Parkinson J."/>
            <person name="Shirley M."/>
            <person name="Wan K.L."/>
            <person name="Berriman M."/>
            <person name="Tomley F."/>
            <person name="Pain A."/>
        </authorList>
    </citation>
    <scope>NUCLEOTIDE SEQUENCE [LARGE SCALE GENOMIC DNA]</scope>
    <source>
        <strain evidence="4">Houghton</strain>
    </source>
</reference>
<evidence type="ECO:0000259" key="3">
    <source>
        <dbReference type="SMART" id="SM00318"/>
    </source>
</evidence>
<protein>
    <recommendedName>
        <fullName evidence="3">TNase-like domain-containing protein</fullName>
    </recommendedName>
</protein>
<feature type="compositionally biased region" description="Polar residues" evidence="1">
    <location>
        <begin position="318"/>
        <end position="328"/>
    </location>
</feature>
<feature type="domain" description="TNase-like" evidence="3">
    <location>
        <begin position="118"/>
        <end position="316"/>
    </location>
</feature>
<dbReference type="Gene3D" id="2.40.50.90">
    <property type="match status" value="1"/>
</dbReference>
<dbReference type="RefSeq" id="XP_013440939.1">
    <property type="nucleotide sequence ID" value="XM_013585485.1"/>
</dbReference>
<gene>
    <name evidence="4" type="ORF">ENH_00046210</name>
</gene>
<dbReference type="InterPro" id="IPR016071">
    <property type="entry name" value="Staphylococal_nuclease_OB-fold"/>
</dbReference>
<dbReference type="SMART" id="SM00318">
    <property type="entry name" value="SNc"/>
    <property type="match status" value="1"/>
</dbReference>
<dbReference type="OrthoDB" id="430293at2759"/>
<keyword evidence="2" id="KW-0472">Membrane</keyword>
<dbReference type="InterPro" id="IPR035437">
    <property type="entry name" value="SNase_OB-fold_sf"/>
</dbReference>
<dbReference type="GeneID" id="25474777"/>
<evidence type="ECO:0000256" key="2">
    <source>
        <dbReference type="SAM" id="Phobius"/>
    </source>
</evidence>